<comment type="caution">
    <text evidence="2">The sequence shown here is derived from an EMBL/GenBank/DDBJ whole genome shotgun (WGS) entry which is preliminary data.</text>
</comment>
<dbReference type="AlphaFoldDB" id="A0AAV5IC10"/>
<name>A0AAV5IC10_9ROSI</name>
<accession>A0AAV5IC10</accession>
<feature type="region of interest" description="Disordered" evidence="1">
    <location>
        <begin position="1"/>
        <end position="23"/>
    </location>
</feature>
<proteinExistence type="predicted"/>
<sequence>MDSSGQDLWGVVGGDDFTPPENNEENAEAFKQWRQKNAEAGFALKRSISHGMFEHIIRCKFANEIWQTLDSSSAERLTHYFQGRYSHPME</sequence>
<keyword evidence="3" id="KW-1185">Reference proteome</keyword>
<reference evidence="2 3" key="1">
    <citation type="journal article" date="2021" name="Commun. Biol.">
        <title>The genome of Shorea leprosula (Dipterocarpaceae) highlights the ecological relevance of drought in aseasonal tropical rainforests.</title>
        <authorList>
            <person name="Ng K.K.S."/>
            <person name="Kobayashi M.J."/>
            <person name="Fawcett J.A."/>
            <person name="Hatakeyama M."/>
            <person name="Paape T."/>
            <person name="Ng C.H."/>
            <person name="Ang C.C."/>
            <person name="Tnah L.H."/>
            <person name="Lee C.T."/>
            <person name="Nishiyama T."/>
            <person name="Sese J."/>
            <person name="O'Brien M.J."/>
            <person name="Copetti D."/>
            <person name="Mohd Noor M.I."/>
            <person name="Ong R.C."/>
            <person name="Putra M."/>
            <person name="Sireger I.Z."/>
            <person name="Indrioko S."/>
            <person name="Kosugi Y."/>
            <person name="Izuno A."/>
            <person name="Isagi Y."/>
            <person name="Lee S.L."/>
            <person name="Shimizu K.K."/>
        </authorList>
    </citation>
    <scope>NUCLEOTIDE SEQUENCE [LARGE SCALE GENOMIC DNA]</scope>
    <source>
        <strain evidence="2">214</strain>
    </source>
</reference>
<organism evidence="2 3">
    <name type="scientific">Rubroshorea leprosula</name>
    <dbReference type="NCBI Taxonomy" id="152421"/>
    <lineage>
        <taxon>Eukaryota</taxon>
        <taxon>Viridiplantae</taxon>
        <taxon>Streptophyta</taxon>
        <taxon>Embryophyta</taxon>
        <taxon>Tracheophyta</taxon>
        <taxon>Spermatophyta</taxon>
        <taxon>Magnoliopsida</taxon>
        <taxon>eudicotyledons</taxon>
        <taxon>Gunneridae</taxon>
        <taxon>Pentapetalae</taxon>
        <taxon>rosids</taxon>
        <taxon>malvids</taxon>
        <taxon>Malvales</taxon>
        <taxon>Dipterocarpaceae</taxon>
        <taxon>Rubroshorea</taxon>
    </lineage>
</organism>
<evidence type="ECO:0000313" key="2">
    <source>
        <dbReference type="EMBL" id="GKU95402.1"/>
    </source>
</evidence>
<dbReference type="EMBL" id="BPVZ01000009">
    <property type="protein sequence ID" value="GKU95402.1"/>
    <property type="molecule type" value="Genomic_DNA"/>
</dbReference>
<dbReference type="Proteomes" id="UP001054252">
    <property type="component" value="Unassembled WGS sequence"/>
</dbReference>
<gene>
    <name evidence="2" type="ORF">SLEP1_g8765</name>
</gene>
<evidence type="ECO:0000256" key="1">
    <source>
        <dbReference type="SAM" id="MobiDB-lite"/>
    </source>
</evidence>
<evidence type="ECO:0000313" key="3">
    <source>
        <dbReference type="Proteomes" id="UP001054252"/>
    </source>
</evidence>
<protein>
    <submittedName>
        <fullName evidence="2">Uncharacterized protein</fullName>
    </submittedName>
</protein>
<dbReference type="Pfam" id="PF14223">
    <property type="entry name" value="Retrotran_gag_2"/>
    <property type="match status" value="1"/>
</dbReference>